<keyword evidence="3" id="KW-1185">Reference proteome</keyword>
<dbReference type="SUPFAM" id="SSF51658">
    <property type="entry name" value="Xylose isomerase-like"/>
    <property type="match status" value="1"/>
</dbReference>
<proteinExistence type="predicted"/>
<dbReference type="InterPro" id="IPR013022">
    <property type="entry name" value="Xyl_isomerase-like_TIM-brl"/>
</dbReference>
<evidence type="ECO:0000259" key="1">
    <source>
        <dbReference type="Pfam" id="PF01261"/>
    </source>
</evidence>
<organism evidence="2 3">
    <name type="scientific">Rubripirellula obstinata</name>
    <dbReference type="NCBI Taxonomy" id="406547"/>
    <lineage>
        <taxon>Bacteria</taxon>
        <taxon>Pseudomonadati</taxon>
        <taxon>Planctomycetota</taxon>
        <taxon>Planctomycetia</taxon>
        <taxon>Pirellulales</taxon>
        <taxon>Pirellulaceae</taxon>
        <taxon>Rubripirellula</taxon>
    </lineage>
</organism>
<feature type="domain" description="Xylose isomerase-like TIM barrel" evidence="1">
    <location>
        <begin position="21"/>
        <end position="255"/>
    </location>
</feature>
<name>A0A5B1CNS8_9BACT</name>
<dbReference type="RefSeq" id="WP_068261181.1">
    <property type="nucleotide sequence ID" value="NZ_LWSK01000022.1"/>
</dbReference>
<dbReference type="EMBL" id="VRLW01000001">
    <property type="protein sequence ID" value="KAA1262022.1"/>
    <property type="molecule type" value="Genomic_DNA"/>
</dbReference>
<protein>
    <recommendedName>
        <fullName evidence="1">Xylose isomerase-like TIM barrel domain-containing protein</fullName>
    </recommendedName>
</protein>
<evidence type="ECO:0000313" key="2">
    <source>
        <dbReference type="EMBL" id="KAA1262022.1"/>
    </source>
</evidence>
<dbReference type="Gene3D" id="3.20.20.150">
    <property type="entry name" value="Divalent-metal-dependent TIM barrel enzymes"/>
    <property type="match status" value="1"/>
</dbReference>
<sequence length="309" mass="33473">MIKNFSPKSLGINGRQSELIELALTYGFKGMDVDMPEMLRRNLRSETGDASKYLDAAKKAFDIKIGGFALDIDLDSDDDTFTSQVGTLHPLADFAKEQGAERAYIKLPAATNRLPFQEFFEVQTSRLNQIAEVLASRDIKLGVGFSAGKELEGDKEFPFIRNVEGFISLVKGLGHGAGFYVDTWDWIVGEGAMDQLSELTADQIVAVRLCSVPEDVDVAKAESWQRIVPTAEGALDHTKLIAHLASIGFDGPVSPGATGISYKGQTRESIVQLGQEAIDGIFTAAGLTVAPLPKDTIEEDAPYEPISAE</sequence>
<dbReference type="PANTHER" id="PTHR12110">
    <property type="entry name" value="HYDROXYPYRUVATE ISOMERASE"/>
    <property type="match status" value="1"/>
</dbReference>
<dbReference type="Proteomes" id="UP000322699">
    <property type="component" value="Unassembled WGS sequence"/>
</dbReference>
<dbReference type="InterPro" id="IPR050312">
    <property type="entry name" value="IolE/XylAMocC-like"/>
</dbReference>
<accession>A0A5B1CNS8</accession>
<dbReference type="InterPro" id="IPR036237">
    <property type="entry name" value="Xyl_isomerase-like_sf"/>
</dbReference>
<dbReference type="PANTHER" id="PTHR12110:SF52">
    <property type="entry name" value="XYLOSE ISOMERASE"/>
    <property type="match status" value="1"/>
</dbReference>
<comment type="caution">
    <text evidence="2">The sequence shown here is derived from an EMBL/GenBank/DDBJ whole genome shotgun (WGS) entry which is preliminary data.</text>
</comment>
<dbReference type="Pfam" id="PF01261">
    <property type="entry name" value="AP_endonuc_2"/>
    <property type="match status" value="1"/>
</dbReference>
<dbReference type="OrthoDB" id="9782626at2"/>
<reference evidence="2 3" key="1">
    <citation type="submission" date="2019-08" db="EMBL/GenBank/DDBJ databases">
        <title>Deep-cultivation of Planctomycetes and their phenomic and genomic characterization uncovers novel biology.</title>
        <authorList>
            <person name="Wiegand S."/>
            <person name="Jogler M."/>
            <person name="Boedeker C."/>
            <person name="Pinto D."/>
            <person name="Vollmers J."/>
            <person name="Rivas-Marin E."/>
            <person name="Kohn T."/>
            <person name="Peeters S.H."/>
            <person name="Heuer A."/>
            <person name="Rast P."/>
            <person name="Oberbeckmann S."/>
            <person name="Bunk B."/>
            <person name="Jeske O."/>
            <person name="Meyerdierks A."/>
            <person name="Storesund J.E."/>
            <person name="Kallscheuer N."/>
            <person name="Luecker S."/>
            <person name="Lage O.M."/>
            <person name="Pohl T."/>
            <person name="Merkel B.J."/>
            <person name="Hornburger P."/>
            <person name="Mueller R.-W."/>
            <person name="Bruemmer F."/>
            <person name="Labrenz M."/>
            <person name="Spormann A.M."/>
            <person name="Op Den Camp H."/>
            <person name="Overmann J."/>
            <person name="Amann R."/>
            <person name="Jetten M.S.M."/>
            <person name="Mascher T."/>
            <person name="Medema M.H."/>
            <person name="Devos D.P."/>
            <person name="Kaster A.-K."/>
            <person name="Ovreas L."/>
            <person name="Rohde M."/>
            <person name="Galperin M.Y."/>
            <person name="Jogler C."/>
        </authorList>
    </citation>
    <scope>NUCLEOTIDE SEQUENCE [LARGE SCALE GENOMIC DNA]</scope>
    <source>
        <strain evidence="2 3">LF1</strain>
    </source>
</reference>
<evidence type="ECO:0000313" key="3">
    <source>
        <dbReference type="Proteomes" id="UP000322699"/>
    </source>
</evidence>
<dbReference type="AlphaFoldDB" id="A0A5B1CNS8"/>
<gene>
    <name evidence="2" type="ORF">LF1_45830</name>
</gene>